<dbReference type="EMBL" id="JAMTCG010000002">
    <property type="protein sequence ID" value="MCP2160183.1"/>
    <property type="molecule type" value="Genomic_DNA"/>
</dbReference>
<proteinExistence type="inferred from homology"/>
<comment type="caution">
    <text evidence="5">The sequence shown here is derived from an EMBL/GenBank/DDBJ whole genome shotgun (WGS) entry which is preliminary data.</text>
</comment>
<dbReference type="PROSITE" id="PS51349">
    <property type="entry name" value="FMN_HYDROXY_ACID_DH_2"/>
    <property type="match status" value="1"/>
</dbReference>
<gene>
    <name evidence="5" type="ORF">LX12_001362</name>
</gene>
<comment type="cofactor">
    <cofactor evidence="1">
        <name>FMN</name>
        <dbReference type="ChEBI" id="CHEBI:58210"/>
    </cofactor>
</comment>
<dbReference type="SUPFAM" id="SSF51395">
    <property type="entry name" value="FMN-linked oxidoreductases"/>
    <property type="match status" value="1"/>
</dbReference>
<dbReference type="Pfam" id="PF01070">
    <property type="entry name" value="FMN_dh"/>
    <property type="match status" value="1"/>
</dbReference>
<evidence type="ECO:0000259" key="4">
    <source>
        <dbReference type="PROSITE" id="PS51349"/>
    </source>
</evidence>
<sequence length="455" mass="48357">MSDESGVGATSPGRARQNAIYTAGVFGDRPRVPADFAELERRARAAMSERAWAYIAGGAGEGATMTANRAAFARWEIVPRVLRDVSRRDLSVELFGHRLPAPVLFAPVGAGELARPDSDVLIGQAAAELGVPYIFSNQGCSPMEETAAAMDAVRAGAPRWFQLYWSTDDDLVTSLVRRAESMDAQAIVVTLDTTMLGWRPQDLNIGSLPFARAEGIAQYTSDPRFRDIVAARLAAPDRPAGPKVRVTRSAVAALASMARRVPGSFLSNLRSPVPRESVQTFLDIYSRPSLNWDDIAGLCDRTELPVVLKGILHPDDAARAVDIGVGGIVVSNHGGRQVDGSISALDALPGIAEAVRRRAHVLFDSGIRTGSDVYKALALGADAVCVGRPHMYGLAIDGRDGARDAVANIIAELDLTLGLAGQTSVSELSPDVVRRADCGCGQSSHTDRAPLSPTR</sequence>
<dbReference type="GO" id="GO:0016853">
    <property type="term" value="F:isomerase activity"/>
    <property type="evidence" value="ECO:0007669"/>
    <property type="project" value="UniProtKB-KW"/>
</dbReference>
<organism evidence="5 6">
    <name type="scientific">Williamsia serinedens</name>
    <dbReference type="NCBI Taxonomy" id="391736"/>
    <lineage>
        <taxon>Bacteria</taxon>
        <taxon>Bacillati</taxon>
        <taxon>Actinomycetota</taxon>
        <taxon>Actinomycetes</taxon>
        <taxon>Mycobacteriales</taxon>
        <taxon>Nocardiaceae</taxon>
        <taxon>Williamsia</taxon>
    </lineage>
</organism>
<dbReference type="PANTHER" id="PTHR10578:SF143">
    <property type="entry name" value="FMN-DEPENDENT ALPHA-HYDROXY ACID DEHYDROGENASE PB1A11.03"/>
    <property type="match status" value="1"/>
</dbReference>
<evidence type="ECO:0000313" key="5">
    <source>
        <dbReference type="EMBL" id="MCP2160183.1"/>
    </source>
</evidence>
<keyword evidence="2" id="KW-0560">Oxidoreductase</keyword>
<name>A0ABT1GYV8_9NOCA</name>
<dbReference type="InterPro" id="IPR000262">
    <property type="entry name" value="FMN-dep_DH"/>
</dbReference>
<keyword evidence="5" id="KW-0413">Isomerase</keyword>
<feature type="domain" description="FMN hydroxy acid dehydrogenase" evidence="4">
    <location>
        <begin position="28"/>
        <end position="438"/>
    </location>
</feature>
<evidence type="ECO:0000313" key="6">
    <source>
        <dbReference type="Proteomes" id="UP001205740"/>
    </source>
</evidence>
<dbReference type="InterPro" id="IPR013785">
    <property type="entry name" value="Aldolase_TIM"/>
</dbReference>
<evidence type="ECO:0000256" key="2">
    <source>
        <dbReference type="ARBA" id="ARBA00023002"/>
    </source>
</evidence>
<dbReference type="RefSeq" id="WP_253653755.1">
    <property type="nucleotide sequence ID" value="NZ_BAAAOE010000001.1"/>
</dbReference>
<dbReference type="InterPro" id="IPR008259">
    <property type="entry name" value="FMN_hydac_DH_AS"/>
</dbReference>
<comment type="similarity">
    <text evidence="3">Belongs to the FMN-dependent alpha-hydroxy acid dehydrogenase family.</text>
</comment>
<dbReference type="PANTHER" id="PTHR10578">
    <property type="entry name" value="S -2-HYDROXY-ACID OXIDASE-RELATED"/>
    <property type="match status" value="1"/>
</dbReference>
<dbReference type="PROSITE" id="PS00557">
    <property type="entry name" value="FMN_HYDROXY_ACID_DH_1"/>
    <property type="match status" value="1"/>
</dbReference>
<reference evidence="5 6" key="1">
    <citation type="submission" date="2022-06" db="EMBL/GenBank/DDBJ databases">
        <title>Genomic Encyclopedia of Archaeal and Bacterial Type Strains, Phase II (KMG-II): from individual species to whole genera.</title>
        <authorList>
            <person name="Goeker M."/>
        </authorList>
    </citation>
    <scope>NUCLEOTIDE SEQUENCE [LARGE SCALE GENOMIC DNA]</scope>
    <source>
        <strain evidence="5 6">DSM 45037</strain>
    </source>
</reference>
<evidence type="ECO:0000256" key="1">
    <source>
        <dbReference type="ARBA" id="ARBA00001917"/>
    </source>
</evidence>
<accession>A0ABT1GYV8</accession>
<dbReference type="InterPro" id="IPR037396">
    <property type="entry name" value="FMN_HAD"/>
</dbReference>
<evidence type="ECO:0000256" key="3">
    <source>
        <dbReference type="ARBA" id="ARBA00024042"/>
    </source>
</evidence>
<protein>
    <submittedName>
        <fullName evidence="5">FMN-dependent dehydrogenase, includes L-lactate dehydrogenase and type II isopentenyl diphosphate isomerase</fullName>
    </submittedName>
</protein>
<keyword evidence="6" id="KW-1185">Reference proteome</keyword>
<dbReference type="PIRSF" id="PIRSF000138">
    <property type="entry name" value="Al-hdrx_acd_dh"/>
    <property type="match status" value="1"/>
</dbReference>
<dbReference type="Proteomes" id="UP001205740">
    <property type="component" value="Unassembled WGS sequence"/>
</dbReference>
<dbReference type="InterPro" id="IPR012133">
    <property type="entry name" value="Alpha-hydoxy_acid_DH_FMN"/>
</dbReference>
<dbReference type="Gene3D" id="3.20.20.70">
    <property type="entry name" value="Aldolase class I"/>
    <property type="match status" value="1"/>
</dbReference>